<organism evidence="2">
    <name type="scientific">marine sediment metagenome</name>
    <dbReference type="NCBI Taxonomy" id="412755"/>
    <lineage>
        <taxon>unclassified sequences</taxon>
        <taxon>metagenomes</taxon>
        <taxon>ecological metagenomes</taxon>
    </lineage>
</organism>
<dbReference type="PANTHER" id="PTHR30543:SF21">
    <property type="entry name" value="NAD(P)H-DEPENDENT FMN REDUCTASE LOT6"/>
    <property type="match status" value="1"/>
</dbReference>
<name>A0A0F9S3T6_9ZZZZ</name>
<gene>
    <name evidence="2" type="ORF">LCGC14_0820900</name>
</gene>
<feature type="domain" description="NADPH-dependent FMN reductase-like" evidence="1">
    <location>
        <begin position="1"/>
        <end position="146"/>
    </location>
</feature>
<proteinExistence type="predicted"/>
<dbReference type="EMBL" id="LAZR01002305">
    <property type="protein sequence ID" value="KKN31751.1"/>
    <property type="molecule type" value="Genomic_DNA"/>
</dbReference>
<dbReference type="Pfam" id="PF03358">
    <property type="entry name" value="FMN_red"/>
    <property type="match status" value="1"/>
</dbReference>
<protein>
    <recommendedName>
        <fullName evidence="1">NADPH-dependent FMN reductase-like domain-containing protein</fullName>
    </recommendedName>
</protein>
<dbReference type="PANTHER" id="PTHR30543">
    <property type="entry name" value="CHROMATE REDUCTASE"/>
    <property type="match status" value="1"/>
</dbReference>
<accession>A0A0F9S3T6</accession>
<dbReference type="GO" id="GO:0005829">
    <property type="term" value="C:cytosol"/>
    <property type="evidence" value="ECO:0007669"/>
    <property type="project" value="TreeGrafter"/>
</dbReference>
<sequence length="180" mass="19836">MKILGIAGSLRKGSYNKGVLRAAAEGSPEDVQIELFDLAKIPLFNQDIEDPLPEPVKEFKQKVTEADAIYFATPEYNNSMSGVIKNAIDWGSRPMGDNSWDSKPVAVVSASPSRLGGIKAQLALRQAFVFLNMHDIKQPEVVIANAMELFDEQGNLKDEDTKKRIATQVEALVEFAKKLT</sequence>
<evidence type="ECO:0000313" key="2">
    <source>
        <dbReference type="EMBL" id="KKN31751.1"/>
    </source>
</evidence>
<dbReference type="SUPFAM" id="SSF52218">
    <property type="entry name" value="Flavoproteins"/>
    <property type="match status" value="1"/>
</dbReference>
<comment type="caution">
    <text evidence="2">The sequence shown here is derived from an EMBL/GenBank/DDBJ whole genome shotgun (WGS) entry which is preliminary data.</text>
</comment>
<reference evidence="2" key="1">
    <citation type="journal article" date="2015" name="Nature">
        <title>Complex archaea that bridge the gap between prokaryotes and eukaryotes.</title>
        <authorList>
            <person name="Spang A."/>
            <person name="Saw J.H."/>
            <person name="Jorgensen S.L."/>
            <person name="Zaremba-Niedzwiedzka K."/>
            <person name="Martijn J."/>
            <person name="Lind A.E."/>
            <person name="van Eijk R."/>
            <person name="Schleper C."/>
            <person name="Guy L."/>
            <person name="Ettema T.J."/>
        </authorList>
    </citation>
    <scope>NUCLEOTIDE SEQUENCE</scope>
</reference>
<dbReference type="AlphaFoldDB" id="A0A0F9S3T6"/>
<dbReference type="InterPro" id="IPR029039">
    <property type="entry name" value="Flavoprotein-like_sf"/>
</dbReference>
<evidence type="ECO:0000259" key="1">
    <source>
        <dbReference type="Pfam" id="PF03358"/>
    </source>
</evidence>
<dbReference type="Gene3D" id="3.40.50.360">
    <property type="match status" value="1"/>
</dbReference>
<dbReference type="InterPro" id="IPR005025">
    <property type="entry name" value="FMN_Rdtase-like_dom"/>
</dbReference>
<dbReference type="InterPro" id="IPR050712">
    <property type="entry name" value="NAD(P)H-dep_reductase"/>
</dbReference>
<dbReference type="GO" id="GO:0010181">
    <property type="term" value="F:FMN binding"/>
    <property type="evidence" value="ECO:0007669"/>
    <property type="project" value="TreeGrafter"/>
</dbReference>
<dbReference type="GO" id="GO:0016491">
    <property type="term" value="F:oxidoreductase activity"/>
    <property type="evidence" value="ECO:0007669"/>
    <property type="project" value="InterPro"/>
</dbReference>